<proteinExistence type="predicted"/>
<reference evidence="2" key="1">
    <citation type="journal article" date="2019" name="Int. J. Syst. Evol. Microbiol.">
        <title>The Global Catalogue of Microorganisms (GCM) 10K type strain sequencing project: providing services to taxonomists for standard genome sequencing and annotation.</title>
        <authorList>
            <consortium name="The Broad Institute Genomics Platform"/>
            <consortium name="The Broad Institute Genome Sequencing Center for Infectious Disease"/>
            <person name="Wu L."/>
            <person name="Ma J."/>
        </authorList>
    </citation>
    <scope>NUCLEOTIDE SEQUENCE [LARGE SCALE GENOMIC DNA]</scope>
    <source>
        <strain evidence="2">TBRC 1276</strain>
    </source>
</reference>
<protein>
    <submittedName>
        <fullName evidence="1">Uncharacterized protein</fullName>
    </submittedName>
</protein>
<dbReference type="RefSeq" id="WP_379530212.1">
    <property type="nucleotide sequence ID" value="NZ_JBHSBI010000011.1"/>
</dbReference>
<gene>
    <name evidence="1" type="ORF">ACFOY2_23415</name>
</gene>
<name>A0ABV8GBY3_9ACTN</name>
<keyword evidence="2" id="KW-1185">Reference proteome</keyword>
<dbReference type="Proteomes" id="UP001595851">
    <property type="component" value="Unassembled WGS sequence"/>
</dbReference>
<evidence type="ECO:0000313" key="2">
    <source>
        <dbReference type="Proteomes" id="UP001595851"/>
    </source>
</evidence>
<comment type="caution">
    <text evidence="1">The sequence shown here is derived from an EMBL/GenBank/DDBJ whole genome shotgun (WGS) entry which is preliminary data.</text>
</comment>
<dbReference type="EMBL" id="JBHSBI010000011">
    <property type="protein sequence ID" value="MFC4010196.1"/>
    <property type="molecule type" value="Genomic_DNA"/>
</dbReference>
<accession>A0ABV8GBY3</accession>
<organism evidence="1 2">
    <name type="scientific">Nonomuraea purpurea</name>
    <dbReference type="NCBI Taxonomy" id="1849276"/>
    <lineage>
        <taxon>Bacteria</taxon>
        <taxon>Bacillati</taxon>
        <taxon>Actinomycetota</taxon>
        <taxon>Actinomycetes</taxon>
        <taxon>Streptosporangiales</taxon>
        <taxon>Streptosporangiaceae</taxon>
        <taxon>Nonomuraea</taxon>
    </lineage>
</organism>
<evidence type="ECO:0000313" key="1">
    <source>
        <dbReference type="EMBL" id="MFC4010196.1"/>
    </source>
</evidence>
<sequence>MAPLPNASSTDPHAWRIDMSASEALVSTRALALHELSSFEGSFYLGAGGSLAGFRLRLPLTVPPAWLRAEEEPALVWESVDLDHDGSYVSGSARLRLGRRHTMAPVSGLCAKVPSGRSVRYLKIVLESVFPSVRLRWPEHARRRLRPATLTLFSEIRPVAVTPPATDQEPPH</sequence>